<feature type="region of interest" description="Disordered" evidence="1">
    <location>
        <begin position="1"/>
        <end position="152"/>
    </location>
</feature>
<feature type="compositionally biased region" description="Basic and acidic residues" evidence="1">
    <location>
        <begin position="134"/>
        <end position="151"/>
    </location>
</feature>
<feature type="compositionally biased region" description="Basic and acidic residues" evidence="1">
    <location>
        <begin position="255"/>
        <end position="320"/>
    </location>
</feature>
<evidence type="ECO:0000313" key="3">
    <source>
        <dbReference type="Proteomes" id="UP000531561"/>
    </source>
</evidence>
<dbReference type="Proteomes" id="UP000531561">
    <property type="component" value="Unassembled WGS sequence"/>
</dbReference>
<evidence type="ECO:0000313" key="2">
    <source>
        <dbReference type="EMBL" id="KAF5869903.1"/>
    </source>
</evidence>
<proteinExistence type="predicted"/>
<sequence>MNVLLRKKKDRKSATPSTTSSVNPSTHVTSTNASSSTQVASIASLEGGSDSESKKHRSHKGHNVSTKSSSTVVDSSSNSAREGKNTGSVNRSHQESNHGPGTSSSQASVRNTRPELKTASKSLLSNIPLSRTKINAEEKERDKKLEQEHRKLGMKKHGTYTYVEAYQAAELEESRYRREKEYLNILENDPLATEEEIREQKKEVKSKREIRNKANETFDKVHKDDKEIADEQLKVLSKMGEDNSYRIKAEKRIKKEEEKTRKEKIKEDKEEKRAKEAAIKAEEDEKLAKQERIASEKKKEEEDAQNRAERTKYKDNKFERSQYGNSRKKGERERERERMEK</sequence>
<feature type="compositionally biased region" description="Low complexity" evidence="1">
    <location>
        <begin position="63"/>
        <end position="79"/>
    </location>
</feature>
<feature type="compositionally biased region" description="Basic residues" evidence="1">
    <location>
        <begin position="1"/>
        <end position="11"/>
    </location>
</feature>
<name>A0A8H6ALG4_9HELO</name>
<dbReference type="AlphaFoldDB" id="A0A8H6ALG4"/>
<feature type="region of interest" description="Disordered" evidence="1">
    <location>
        <begin position="255"/>
        <end position="341"/>
    </location>
</feature>
<feature type="compositionally biased region" description="Basic and acidic residues" evidence="1">
    <location>
        <begin position="328"/>
        <end position="341"/>
    </location>
</feature>
<dbReference type="OrthoDB" id="3563519at2759"/>
<dbReference type="EMBL" id="JABFCT010000015">
    <property type="protein sequence ID" value="KAF5869903.1"/>
    <property type="molecule type" value="Genomic_DNA"/>
</dbReference>
<comment type="caution">
    <text evidence="2">The sequence shown here is derived from an EMBL/GenBank/DDBJ whole genome shotgun (WGS) entry which is preliminary data.</text>
</comment>
<feature type="compositionally biased region" description="Polar residues" evidence="1">
    <location>
        <begin position="119"/>
        <end position="133"/>
    </location>
</feature>
<protein>
    <submittedName>
        <fullName evidence="2">Uncharacterized protein</fullName>
    </submittedName>
</protein>
<organism evidence="2 3">
    <name type="scientific">Botrytis fragariae</name>
    <dbReference type="NCBI Taxonomy" id="1964551"/>
    <lineage>
        <taxon>Eukaryota</taxon>
        <taxon>Fungi</taxon>
        <taxon>Dikarya</taxon>
        <taxon>Ascomycota</taxon>
        <taxon>Pezizomycotina</taxon>
        <taxon>Leotiomycetes</taxon>
        <taxon>Helotiales</taxon>
        <taxon>Sclerotiniaceae</taxon>
        <taxon>Botrytis</taxon>
    </lineage>
</organism>
<dbReference type="RefSeq" id="XP_037188850.1">
    <property type="nucleotide sequence ID" value="XM_037340382.1"/>
</dbReference>
<feature type="compositionally biased region" description="Low complexity" evidence="1">
    <location>
        <begin position="14"/>
        <end position="32"/>
    </location>
</feature>
<feature type="compositionally biased region" description="Polar residues" evidence="1">
    <location>
        <begin position="85"/>
        <end position="111"/>
    </location>
</feature>
<gene>
    <name evidence="2" type="ORF">Bfra_010048</name>
</gene>
<evidence type="ECO:0000256" key="1">
    <source>
        <dbReference type="SAM" id="MobiDB-lite"/>
    </source>
</evidence>
<dbReference type="GeneID" id="59264074"/>
<accession>A0A8H6ALG4</accession>
<keyword evidence="3" id="KW-1185">Reference proteome</keyword>
<reference evidence="2 3" key="1">
    <citation type="journal article" date="2020" name="Phytopathology">
        <title>A high-quality genome resource of Botrytis fragariae, a new and rapidly spreading fungal pathogen causing strawberry gray mold in the U.S.A.</title>
        <authorList>
            <person name="Wu Y."/>
            <person name="Saski C.A."/>
            <person name="Schnabel G."/>
            <person name="Xiao S."/>
            <person name="Hu M."/>
        </authorList>
    </citation>
    <scope>NUCLEOTIDE SEQUENCE [LARGE SCALE GENOMIC DNA]</scope>
    <source>
        <strain evidence="2 3">BVB16</strain>
    </source>
</reference>